<dbReference type="Proteomes" id="UP000823388">
    <property type="component" value="Chromosome 3K"/>
</dbReference>
<dbReference type="Pfam" id="PF02458">
    <property type="entry name" value="Transferase"/>
    <property type="match status" value="1"/>
</dbReference>
<organism evidence="2 3">
    <name type="scientific">Panicum virgatum</name>
    <name type="common">Blackwell switchgrass</name>
    <dbReference type="NCBI Taxonomy" id="38727"/>
    <lineage>
        <taxon>Eukaryota</taxon>
        <taxon>Viridiplantae</taxon>
        <taxon>Streptophyta</taxon>
        <taxon>Embryophyta</taxon>
        <taxon>Tracheophyta</taxon>
        <taxon>Spermatophyta</taxon>
        <taxon>Magnoliopsida</taxon>
        <taxon>Liliopsida</taxon>
        <taxon>Poales</taxon>
        <taxon>Poaceae</taxon>
        <taxon>PACMAD clade</taxon>
        <taxon>Panicoideae</taxon>
        <taxon>Panicodae</taxon>
        <taxon>Paniceae</taxon>
        <taxon>Panicinae</taxon>
        <taxon>Panicum</taxon>
        <taxon>Panicum sect. Hiantes</taxon>
    </lineage>
</organism>
<dbReference type="GO" id="GO:0016747">
    <property type="term" value="F:acyltransferase activity, transferring groups other than amino-acyl groups"/>
    <property type="evidence" value="ECO:0007669"/>
    <property type="project" value="UniProtKB-ARBA"/>
</dbReference>
<protein>
    <submittedName>
        <fullName evidence="2">Uncharacterized protein</fullName>
    </submittedName>
</protein>
<accession>A0A8T0V4I0</accession>
<dbReference type="InterPro" id="IPR050898">
    <property type="entry name" value="Plant_acyltransferase"/>
</dbReference>
<dbReference type="EMBL" id="CM029041">
    <property type="protein sequence ID" value="KAG2630140.1"/>
    <property type="molecule type" value="Genomic_DNA"/>
</dbReference>
<evidence type="ECO:0000313" key="3">
    <source>
        <dbReference type="Proteomes" id="UP000823388"/>
    </source>
</evidence>
<dbReference type="SUPFAM" id="SSF52777">
    <property type="entry name" value="CoA-dependent acyltransferases"/>
    <property type="match status" value="1"/>
</dbReference>
<dbReference type="PANTHER" id="PTHR31147">
    <property type="entry name" value="ACYL TRANSFERASE 4"/>
    <property type="match status" value="1"/>
</dbReference>
<proteinExistence type="inferred from homology"/>
<evidence type="ECO:0000313" key="2">
    <source>
        <dbReference type="EMBL" id="KAG2630140.1"/>
    </source>
</evidence>
<dbReference type="InterPro" id="IPR023213">
    <property type="entry name" value="CAT-like_dom_sf"/>
</dbReference>
<dbReference type="PANTHER" id="PTHR31147:SF55">
    <property type="entry name" value="HXXXD-TYPE ACYL-TRANSFERASE FAMILY PROTEIN"/>
    <property type="match status" value="1"/>
</dbReference>
<keyword evidence="3" id="KW-1185">Reference proteome</keyword>
<dbReference type="OrthoDB" id="692736at2759"/>
<gene>
    <name evidence="2" type="ORF">PVAP13_3KG471700</name>
</gene>
<sequence length="438" mass="46141">MIIAVRKSSPAVIRPPELVTTTTRAAVKLTSIDRIFVEIPFTVLLVFEHLGHEAVEGVRRALSQALVHYYPFAGRISSSGAEDDGGFSIRCTGKGVEFITGSVDCGLTEAKIFGELSGGKALFDELAVYYPVGSYGSDDPLLSVQVTEFSCGGVVLGVTWNHAVADGAGIAQFLAAVGELARGLPSPSILPARCDDAVSCLSPLSDPLVQAVLACPESPDMELLVPLEVMVPSALIDRVKAEYRSSCPDGDGRPCTTFEAVLAVLWRCRVRATMPGSGTTTSVLLMFATNMRGYVGARPGYYGNCIANQPLAAATSGAVASAGLADLVGMARRAKARLTDKLEEEHGSGGGAQPRLFAGGRYDMLHVSSWRNIGFEGVDLGSGPPARVMSHCRWNGPPAVPTCTVYPPCRGKDGVNVLALAVKEEHAEAFLSELARQA</sequence>
<dbReference type="Gene3D" id="3.30.559.10">
    <property type="entry name" value="Chloramphenicol acetyltransferase-like domain"/>
    <property type="match status" value="2"/>
</dbReference>
<comment type="caution">
    <text evidence="2">The sequence shown here is derived from an EMBL/GenBank/DDBJ whole genome shotgun (WGS) entry which is preliminary data.</text>
</comment>
<reference evidence="2" key="1">
    <citation type="submission" date="2020-05" db="EMBL/GenBank/DDBJ databases">
        <title>WGS assembly of Panicum virgatum.</title>
        <authorList>
            <person name="Lovell J.T."/>
            <person name="Jenkins J."/>
            <person name="Shu S."/>
            <person name="Juenger T.E."/>
            <person name="Schmutz J."/>
        </authorList>
    </citation>
    <scope>NUCLEOTIDE SEQUENCE</scope>
    <source>
        <strain evidence="2">AP13</strain>
    </source>
</reference>
<comment type="similarity">
    <text evidence="1">Belongs to the plant acyltransferase family.</text>
</comment>
<name>A0A8T0V4I0_PANVG</name>
<dbReference type="AlphaFoldDB" id="A0A8T0V4I0"/>
<evidence type="ECO:0000256" key="1">
    <source>
        <dbReference type="ARBA" id="ARBA00009861"/>
    </source>
</evidence>